<dbReference type="GO" id="GO:0008270">
    <property type="term" value="F:zinc ion binding"/>
    <property type="evidence" value="ECO:0007669"/>
    <property type="project" value="UniProtKB-KW"/>
</dbReference>
<evidence type="ECO:0000313" key="8">
    <source>
        <dbReference type="Proteomes" id="UP000298416"/>
    </source>
</evidence>
<dbReference type="InterPro" id="IPR051826">
    <property type="entry name" value="E3_ubiquitin-ligase_domain"/>
</dbReference>
<dbReference type="SMART" id="SM00184">
    <property type="entry name" value="RING"/>
    <property type="match status" value="1"/>
</dbReference>
<keyword evidence="8" id="KW-1185">Reference proteome</keyword>
<evidence type="ECO:0000259" key="6">
    <source>
        <dbReference type="PROSITE" id="PS50089"/>
    </source>
</evidence>
<gene>
    <name evidence="7" type="ORF">SASPL_118902</name>
</gene>
<dbReference type="CDD" id="cd16454">
    <property type="entry name" value="RING-H2_PA-TM-RING"/>
    <property type="match status" value="1"/>
</dbReference>
<name>A0A8X8Y0J5_SALSN</name>
<dbReference type="InterPro" id="IPR013083">
    <property type="entry name" value="Znf_RING/FYVE/PHD"/>
</dbReference>
<dbReference type="SMART" id="SM00744">
    <property type="entry name" value="RINGv"/>
    <property type="match status" value="1"/>
</dbReference>
<dbReference type="GO" id="GO:0005737">
    <property type="term" value="C:cytoplasm"/>
    <property type="evidence" value="ECO:0007669"/>
    <property type="project" value="TreeGrafter"/>
</dbReference>
<dbReference type="GO" id="GO:0061630">
    <property type="term" value="F:ubiquitin protein ligase activity"/>
    <property type="evidence" value="ECO:0007669"/>
    <property type="project" value="TreeGrafter"/>
</dbReference>
<dbReference type="Proteomes" id="UP000298416">
    <property type="component" value="Unassembled WGS sequence"/>
</dbReference>
<feature type="region of interest" description="Disordered" evidence="5">
    <location>
        <begin position="80"/>
        <end position="117"/>
    </location>
</feature>
<dbReference type="PANTHER" id="PTHR22765:SF416">
    <property type="entry name" value="E3 UBIQUITIN-PROTEIN LIGASE GODZILLA"/>
    <property type="match status" value="1"/>
</dbReference>
<comment type="caution">
    <text evidence="7">The sequence shown here is derived from an EMBL/GenBank/DDBJ whole genome shotgun (WGS) entry which is preliminary data.</text>
</comment>
<sequence>MQPPILRSIPAFGVASSFSGATALLRRSYVCYNCNYPFHISPTAAAIADSDTSSSAFPSPFRCPRCHLRHLISHHTICAAPRRRPPPLPPSSRSTRRRKDDPPPAVVSSTTSAAPSTQPCSICLEDFDISSDAASVTPCKHYFHKDCLAPWLRKKKTCPMCRRELPYKIRSGTPPFSPLPRLAIEGEQHQHGYEAGSSTFKLKPCSVGGCEGITDEGVCSFAVPYWVEKPQFSISNVINGKAVLCKYMELFFYSLLSWSGTASFVQSLSF</sequence>
<dbReference type="GO" id="GO:0006511">
    <property type="term" value="P:ubiquitin-dependent protein catabolic process"/>
    <property type="evidence" value="ECO:0007669"/>
    <property type="project" value="TreeGrafter"/>
</dbReference>
<dbReference type="InterPro" id="IPR011016">
    <property type="entry name" value="Znf_RING-CH"/>
</dbReference>
<dbReference type="PROSITE" id="PS50089">
    <property type="entry name" value="ZF_RING_2"/>
    <property type="match status" value="1"/>
</dbReference>
<dbReference type="SUPFAM" id="SSF57850">
    <property type="entry name" value="RING/U-box"/>
    <property type="match status" value="1"/>
</dbReference>
<evidence type="ECO:0000256" key="3">
    <source>
        <dbReference type="ARBA" id="ARBA00022833"/>
    </source>
</evidence>
<evidence type="ECO:0000256" key="5">
    <source>
        <dbReference type="SAM" id="MobiDB-lite"/>
    </source>
</evidence>
<evidence type="ECO:0000256" key="4">
    <source>
        <dbReference type="PROSITE-ProRule" id="PRU00175"/>
    </source>
</evidence>
<dbReference type="InterPro" id="IPR001841">
    <property type="entry name" value="Znf_RING"/>
</dbReference>
<evidence type="ECO:0000313" key="7">
    <source>
        <dbReference type="EMBL" id="KAG6422334.1"/>
    </source>
</evidence>
<protein>
    <recommendedName>
        <fullName evidence="6">RING-type domain-containing protein</fullName>
    </recommendedName>
</protein>
<keyword evidence="3" id="KW-0862">Zinc</keyword>
<accession>A0A8X8Y0J5</accession>
<reference evidence="7" key="2">
    <citation type="submission" date="2020-08" db="EMBL/GenBank/DDBJ databases">
        <title>Plant Genome Project.</title>
        <authorList>
            <person name="Zhang R.-G."/>
        </authorList>
    </citation>
    <scope>NUCLEOTIDE SEQUENCE</scope>
    <source>
        <strain evidence="7">Huo1</strain>
        <tissue evidence="7">Leaf</tissue>
    </source>
</reference>
<dbReference type="Pfam" id="PF13639">
    <property type="entry name" value="zf-RING_2"/>
    <property type="match status" value="1"/>
</dbReference>
<evidence type="ECO:0000256" key="1">
    <source>
        <dbReference type="ARBA" id="ARBA00022723"/>
    </source>
</evidence>
<dbReference type="Gene3D" id="3.30.40.10">
    <property type="entry name" value="Zinc/RING finger domain, C3HC4 (zinc finger)"/>
    <property type="match status" value="1"/>
</dbReference>
<dbReference type="EMBL" id="PNBA02000006">
    <property type="protein sequence ID" value="KAG6422334.1"/>
    <property type="molecule type" value="Genomic_DNA"/>
</dbReference>
<dbReference type="PANTHER" id="PTHR22765">
    <property type="entry name" value="RING FINGER AND PROTEASE ASSOCIATED DOMAIN-CONTAINING"/>
    <property type="match status" value="1"/>
</dbReference>
<keyword evidence="2 4" id="KW-0863">Zinc-finger</keyword>
<evidence type="ECO:0000256" key="2">
    <source>
        <dbReference type="ARBA" id="ARBA00022771"/>
    </source>
</evidence>
<feature type="compositionally biased region" description="Low complexity" evidence="5">
    <location>
        <begin position="106"/>
        <end position="117"/>
    </location>
</feature>
<feature type="domain" description="RING-type" evidence="6">
    <location>
        <begin position="120"/>
        <end position="162"/>
    </location>
</feature>
<proteinExistence type="predicted"/>
<reference evidence="7" key="1">
    <citation type="submission" date="2018-01" db="EMBL/GenBank/DDBJ databases">
        <authorList>
            <person name="Mao J.F."/>
        </authorList>
    </citation>
    <scope>NUCLEOTIDE SEQUENCE</scope>
    <source>
        <strain evidence="7">Huo1</strain>
        <tissue evidence="7">Leaf</tissue>
    </source>
</reference>
<keyword evidence="1" id="KW-0479">Metal-binding</keyword>
<organism evidence="7">
    <name type="scientific">Salvia splendens</name>
    <name type="common">Scarlet sage</name>
    <dbReference type="NCBI Taxonomy" id="180675"/>
    <lineage>
        <taxon>Eukaryota</taxon>
        <taxon>Viridiplantae</taxon>
        <taxon>Streptophyta</taxon>
        <taxon>Embryophyta</taxon>
        <taxon>Tracheophyta</taxon>
        <taxon>Spermatophyta</taxon>
        <taxon>Magnoliopsida</taxon>
        <taxon>eudicotyledons</taxon>
        <taxon>Gunneridae</taxon>
        <taxon>Pentapetalae</taxon>
        <taxon>asterids</taxon>
        <taxon>lamiids</taxon>
        <taxon>Lamiales</taxon>
        <taxon>Lamiaceae</taxon>
        <taxon>Nepetoideae</taxon>
        <taxon>Mentheae</taxon>
        <taxon>Salviinae</taxon>
        <taxon>Salvia</taxon>
        <taxon>Salvia subgen. Calosphace</taxon>
        <taxon>core Calosphace</taxon>
    </lineage>
</organism>
<dbReference type="AlphaFoldDB" id="A0A8X8Y0J5"/>